<dbReference type="Proteomes" id="UP000515472">
    <property type="component" value="Chromosome"/>
</dbReference>
<organism evidence="1 2">
    <name type="scientific">Citrifermentans bremense</name>
    <dbReference type="NCBI Taxonomy" id="60035"/>
    <lineage>
        <taxon>Bacteria</taxon>
        <taxon>Pseudomonadati</taxon>
        <taxon>Thermodesulfobacteriota</taxon>
        <taxon>Desulfuromonadia</taxon>
        <taxon>Geobacterales</taxon>
        <taxon>Geobacteraceae</taxon>
        <taxon>Citrifermentans</taxon>
    </lineage>
</organism>
<dbReference type="AlphaFoldDB" id="A0A7R7FSP0"/>
<evidence type="ECO:0000313" key="1">
    <source>
        <dbReference type="EMBL" id="BCO11537.1"/>
    </source>
</evidence>
<proteinExistence type="predicted"/>
<keyword evidence="2" id="KW-1185">Reference proteome</keyword>
<dbReference type="EMBL" id="AP023213">
    <property type="protein sequence ID" value="BCO11537.1"/>
    <property type="molecule type" value="Genomic_DNA"/>
</dbReference>
<gene>
    <name evidence="1" type="ORF">GEOBRER4_n3170</name>
</gene>
<sequence>MSLMTAIARRKPAWSSFSATATAPAKPEGGEWISYEGKKGKWVATTDPEYPVELIDTVENRRWRAGYSGSKGVLYIMSGSIWYEGKKAELKRK</sequence>
<protein>
    <submittedName>
        <fullName evidence="1">Uncharacterized protein</fullName>
    </submittedName>
</protein>
<reference evidence="1 2" key="1">
    <citation type="submission" date="2020-06" db="EMBL/GenBank/DDBJ databases">
        <title>Interaction of electrochemicaly active bacteria, Geobacter bremensis R4 on different carbon anode.</title>
        <authorList>
            <person name="Meng L."/>
            <person name="Yoshida N."/>
        </authorList>
    </citation>
    <scope>NUCLEOTIDE SEQUENCE [LARGE SCALE GENOMIC DNA]</scope>
    <source>
        <strain evidence="1 2">R4</strain>
    </source>
</reference>
<name>A0A7R7FSP0_9BACT</name>
<accession>A0A7R7FSP0</accession>
<evidence type="ECO:0000313" key="2">
    <source>
        <dbReference type="Proteomes" id="UP000515472"/>
    </source>
</evidence>